<comment type="subunit">
    <text evidence="3">Forms a membrane-associated complex with FtsE.</text>
</comment>
<keyword evidence="8 13" id="KW-0812">Transmembrane</keyword>
<dbReference type="STRING" id="349095.SAMN05660299_02082"/>
<evidence type="ECO:0000256" key="1">
    <source>
        <dbReference type="ARBA" id="ARBA00004429"/>
    </source>
</evidence>
<keyword evidence="10 12" id="KW-0472">Membrane</keyword>
<comment type="subcellular location">
    <subcellularLocation>
        <location evidence="1">Cell inner membrane</location>
        <topology evidence="1">Multi-pass membrane protein</topology>
    </subcellularLocation>
    <subcellularLocation>
        <location evidence="12">Cell membrane</location>
    </subcellularLocation>
</comment>
<evidence type="ECO:0000313" key="16">
    <source>
        <dbReference type="EMBL" id="SDN08728.1"/>
    </source>
</evidence>
<keyword evidence="11 12" id="KW-0131">Cell cycle</keyword>
<evidence type="ECO:0000256" key="7">
    <source>
        <dbReference type="ARBA" id="ARBA00022618"/>
    </source>
</evidence>
<gene>
    <name evidence="16" type="ORF">SAMN05660299_02082</name>
</gene>
<dbReference type="InterPro" id="IPR058204">
    <property type="entry name" value="FtsX_firmicutes-type"/>
</dbReference>
<dbReference type="NCBIfam" id="NF038347">
    <property type="entry name" value="FtsX_Gpos"/>
    <property type="match status" value="1"/>
</dbReference>
<dbReference type="GO" id="GO:0005886">
    <property type="term" value="C:plasma membrane"/>
    <property type="evidence" value="ECO:0007669"/>
    <property type="project" value="UniProtKB-SubCell"/>
</dbReference>
<dbReference type="InterPro" id="IPR003838">
    <property type="entry name" value="ABC3_permease_C"/>
</dbReference>
<dbReference type="Pfam" id="PF02687">
    <property type="entry name" value="FtsX"/>
    <property type="match status" value="1"/>
</dbReference>
<dbReference type="Pfam" id="PF18075">
    <property type="entry name" value="FtsX_ECD"/>
    <property type="match status" value="1"/>
</dbReference>
<comment type="similarity">
    <text evidence="2 12">Belongs to the ABC-4 integral membrane protein family. FtsX subfamily.</text>
</comment>
<dbReference type="AlphaFoldDB" id="A0A1G9YHQ1"/>
<comment type="function">
    <text evidence="12">Part of the ABC transporter FtsEX involved in asymmetric cellular division facilitating the initiation of sporulation.</text>
</comment>
<dbReference type="PANTHER" id="PTHR47755:SF1">
    <property type="entry name" value="CELL DIVISION PROTEIN FTSX"/>
    <property type="match status" value="1"/>
</dbReference>
<protein>
    <recommendedName>
        <fullName evidence="4 12">Cell division protein FtsX</fullName>
    </recommendedName>
</protein>
<feature type="transmembrane region" description="Helical" evidence="13">
    <location>
        <begin position="39"/>
        <end position="60"/>
    </location>
</feature>
<evidence type="ECO:0000256" key="13">
    <source>
        <dbReference type="SAM" id="Phobius"/>
    </source>
</evidence>
<evidence type="ECO:0000259" key="14">
    <source>
        <dbReference type="Pfam" id="PF02687"/>
    </source>
</evidence>
<dbReference type="Proteomes" id="UP000199309">
    <property type="component" value="Unassembled WGS sequence"/>
</dbReference>
<feature type="domain" description="ABC3 transporter permease C-terminal" evidence="14">
    <location>
        <begin position="189"/>
        <end position="308"/>
    </location>
</feature>
<evidence type="ECO:0000256" key="4">
    <source>
        <dbReference type="ARBA" id="ARBA00021907"/>
    </source>
</evidence>
<organism evidence="16 17">
    <name type="scientific">Megasphaera paucivorans</name>
    <dbReference type="NCBI Taxonomy" id="349095"/>
    <lineage>
        <taxon>Bacteria</taxon>
        <taxon>Bacillati</taxon>
        <taxon>Bacillota</taxon>
        <taxon>Negativicutes</taxon>
        <taxon>Veillonellales</taxon>
        <taxon>Veillonellaceae</taxon>
        <taxon>Megasphaera</taxon>
    </lineage>
</organism>
<proteinExistence type="inferred from homology"/>
<keyword evidence="5 12" id="KW-1003">Cell membrane</keyword>
<evidence type="ECO:0000256" key="3">
    <source>
        <dbReference type="ARBA" id="ARBA00011160"/>
    </source>
</evidence>
<dbReference type="InterPro" id="IPR040690">
    <property type="entry name" value="FtsX_ECD"/>
</dbReference>
<evidence type="ECO:0000256" key="8">
    <source>
        <dbReference type="ARBA" id="ARBA00022692"/>
    </source>
</evidence>
<keyword evidence="17" id="KW-1185">Reference proteome</keyword>
<name>A0A1G9YHQ1_9FIRM</name>
<keyword evidence="9 13" id="KW-1133">Transmembrane helix</keyword>
<dbReference type="PANTHER" id="PTHR47755">
    <property type="entry name" value="CELL DIVISION PROTEIN FTSX"/>
    <property type="match status" value="1"/>
</dbReference>
<evidence type="ECO:0000256" key="10">
    <source>
        <dbReference type="ARBA" id="ARBA00023136"/>
    </source>
</evidence>
<keyword evidence="6" id="KW-0997">Cell inner membrane</keyword>
<dbReference type="NCBIfam" id="TIGR00439">
    <property type="entry name" value="FtsX_Gneg"/>
    <property type="match status" value="1"/>
</dbReference>
<reference evidence="16 17" key="1">
    <citation type="submission" date="2016-10" db="EMBL/GenBank/DDBJ databases">
        <authorList>
            <person name="de Groot N.N."/>
        </authorList>
    </citation>
    <scope>NUCLEOTIDE SEQUENCE [LARGE SCALE GENOMIC DNA]</scope>
    <source>
        <strain evidence="16 17">DSM 16981</strain>
    </source>
</reference>
<dbReference type="EMBL" id="FNHQ01000023">
    <property type="protein sequence ID" value="SDN08728.1"/>
    <property type="molecule type" value="Genomic_DNA"/>
</dbReference>
<dbReference type="InterPro" id="IPR004513">
    <property type="entry name" value="FtsX"/>
</dbReference>
<evidence type="ECO:0000256" key="2">
    <source>
        <dbReference type="ARBA" id="ARBA00007379"/>
    </source>
</evidence>
<dbReference type="InterPro" id="IPR047590">
    <property type="entry name" value="FtsX_proteobact-type"/>
</dbReference>
<dbReference type="Gene3D" id="3.30.70.3040">
    <property type="match status" value="1"/>
</dbReference>
<evidence type="ECO:0000259" key="15">
    <source>
        <dbReference type="Pfam" id="PF18075"/>
    </source>
</evidence>
<feature type="domain" description="FtsX extracellular" evidence="15">
    <location>
        <begin position="73"/>
        <end position="165"/>
    </location>
</feature>
<evidence type="ECO:0000313" key="17">
    <source>
        <dbReference type="Proteomes" id="UP000199309"/>
    </source>
</evidence>
<dbReference type="GO" id="GO:0051301">
    <property type="term" value="P:cell division"/>
    <property type="evidence" value="ECO:0007669"/>
    <property type="project" value="UniProtKB-KW"/>
</dbReference>
<keyword evidence="7 12" id="KW-0132">Cell division</keyword>
<evidence type="ECO:0000256" key="5">
    <source>
        <dbReference type="ARBA" id="ARBA00022475"/>
    </source>
</evidence>
<evidence type="ECO:0000256" key="6">
    <source>
        <dbReference type="ARBA" id="ARBA00022519"/>
    </source>
</evidence>
<dbReference type="PIRSF" id="PIRSF003097">
    <property type="entry name" value="FtsX"/>
    <property type="match status" value="1"/>
</dbReference>
<evidence type="ECO:0000256" key="9">
    <source>
        <dbReference type="ARBA" id="ARBA00022989"/>
    </source>
</evidence>
<evidence type="ECO:0000256" key="11">
    <source>
        <dbReference type="ARBA" id="ARBA00023306"/>
    </source>
</evidence>
<accession>A0A1G9YHQ1</accession>
<sequence>MAELSVTNRKGHTAMKIRTMRYYTSEAFTSFRRNSFMSFASIATVALSLFILGVFMTMVANLDYFADNLENQVQISVYLKDGITTDQVMKVGRELKELPDVKSIEFTDKAKAMDRLKERMKDQPGILDALEGKNPLPSSYEITFTNPEAVKKTAAVVAKYPEVESSHYGQEIVEQLFSITQVIRWGGIALIIFLTFATLFIISNTIRLTVFARRREIGIMKYVGATNWFIRWPFLLEGLFLGFIGGLIADMALFQFYGFVTTEIHESLAFLPMVSMYPFMYKTGSVLLIISMIIGALGSTISLKRYMKV</sequence>
<feature type="transmembrane region" description="Helical" evidence="13">
    <location>
        <begin position="232"/>
        <end position="259"/>
    </location>
</feature>
<feature type="transmembrane region" description="Helical" evidence="13">
    <location>
        <begin position="185"/>
        <end position="211"/>
    </location>
</feature>
<feature type="transmembrane region" description="Helical" evidence="13">
    <location>
        <begin position="279"/>
        <end position="303"/>
    </location>
</feature>
<evidence type="ECO:0000256" key="12">
    <source>
        <dbReference type="PIRNR" id="PIRNR003097"/>
    </source>
</evidence>